<proteinExistence type="predicted"/>
<dbReference type="HOGENOM" id="CLU_015706_0_0_9"/>
<dbReference type="RefSeq" id="WP_012302241.1">
    <property type="nucleotide sequence ID" value="NC_010424.1"/>
</dbReference>
<dbReference type="OrthoDB" id="9778998at2"/>
<dbReference type="EMBL" id="CP000860">
    <property type="protein sequence ID" value="ACA59655.1"/>
    <property type="molecule type" value="Genomic_DNA"/>
</dbReference>
<keyword evidence="3" id="KW-1185">Reference proteome</keyword>
<dbReference type="STRING" id="477974.Daud_1144"/>
<dbReference type="KEGG" id="dau:Daud_1144"/>
<dbReference type="AlphaFoldDB" id="B1I440"/>
<evidence type="ECO:0000313" key="2">
    <source>
        <dbReference type="EMBL" id="ACA59655.1"/>
    </source>
</evidence>
<dbReference type="eggNOG" id="COG4880">
    <property type="taxonomic scope" value="Bacteria"/>
</dbReference>
<dbReference type="Pfam" id="PF09826">
    <property type="entry name" value="Beta_propel"/>
    <property type="match status" value="1"/>
</dbReference>
<evidence type="ECO:0000313" key="3">
    <source>
        <dbReference type="Proteomes" id="UP000008544"/>
    </source>
</evidence>
<evidence type="ECO:0000256" key="1">
    <source>
        <dbReference type="SAM" id="MobiDB-lite"/>
    </source>
</evidence>
<reference evidence="3" key="1">
    <citation type="submission" date="2007-10" db="EMBL/GenBank/DDBJ databases">
        <title>Complete sequence of chromosome of Desulforudis audaxviator MP104C.</title>
        <authorList>
            <person name="Copeland A."/>
            <person name="Lucas S."/>
            <person name="Lapidus A."/>
            <person name="Barry K."/>
            <person name="Glavina del Rio T."/>
            <person name="Dalin E."/>
            <person name="Tice H."/>
            <person name="Bruce D."/>
            <person name="Pitluck S."/>
            <person name="Lowry S.R."/>
            <person name="Larimer F."/>
            <person name="Land M.L."/>
            <person name="Hauser L."/>
            <person name="Kyrpides N."/>
            <person name="Ivanova N.N."/>
            <person name="Richardson P."/>
        </authorList>
    </citation>
    <scope>NUCLEOTIDE SEQUENCE [LARGE SCALE GENOMIC DNA]</scope>
    <source>
        <strain evidence="3">MP104C</strain>
    </source>
</reference>
<dbReference type="PIRSF" id="PIRSF006425">
    <property type="entry name" value="UCP006425_WD40"/>
    <property type="match status" value="1"/>
</dbReference>
<dbReference type="InterPro" id="IPR014441">
    <property type="entry name" value="UCP006425_b-propeller"/>
</dbReference>
<protein>
    <recommendedName>
        <fullName evidence="4">Beta propeller domain protein</fullName>
    </recommendedName>
</protein>
<gene>
    <name evidence="2" type="ordered locus">Daud_1144</name>
</gene>
<evidence type="ECO:0008006" key="4">
    <source>
        <dbReference type="Google" id="ProtNLM"/>
    </source>
</evidence>
<feature type="region of interest" description="Disordered" evidence="1">
    <location>
        <begin position="73"/>
        <end position="97"/>
    </location>
</feature>
<organism evidence="2 3">
    <name type="scientific">Desulforudis audaxviator (strain MP104C)</name>
    <dbReference type="NCBI Taxonomy" id="477974"/>
    <lineage>
        <taxon>Bacteria</taxon>
        <taxon>Bacillati</taxon>
        <taxon>Bacillota</taxon>
        <taxon>Clostridia</taxon>
        <taxon>Thermoanaerobacterales</taxon>
        <taxon>Candidatus Desulforudaceae</taxon>
        <taxon>Candidatus Desulforudis</taxon>
    </lineage>
</organism>
<dbReference type="Proteomes" id="UP000008544">
    <property type="component" value="Chromosome"/>
</dbReference>
<dbReference type="InterPro" id="IPR019198">
    <property type="entry name" value="Beta_propeller_containing"/>
</dbReference>
<reference evidence="2 3" key="2">
    <citation type="journal article" date="2008" name="Science">
        <title>Environmental genomics reveals a single-species ecosystem deep within Earth.</title>
        <authorList>
            <person name="Chivian D."/>
            <person name="Brodie E.L."/>
            <person name="Alm E.J."/>
            <person name="Culley D.E."/>
            <person name="Dehal P.S."/>
            <person name="Desantis T.Z."/>
            <person name="Gihring T.M."/>
            <person name="Lapidus A."/>
            <person name="Lin L.H."/>
            <person name="Lowry S.R."/>
            <person name="Moser D.P."/>
            <person name="Richardson P.M."/>
            <person name="Southam G."/>
            <person name="Wanger G."/>
            <person name="Pratt L.M."/>
            <person name="Andersen G.L."/>
            <person name="Hazen T.C."/>
            <person name="Brockman F.J."/>
            <person name="Arkin A.P."/>
            <person name="Onstott T.C."/>
        </authorList>
    </citation>
    <scope>NUCLEOTIDE SEQUENCE [LARGE SCALE GENOMIC DNA]</scope>
    <source>
        <strain evidence="2 3">MP104C</strain>
    </source>
</reference>
<name>B1I440_DESAP</name>
<sequence length="662" mass="73991">MYRVMGVVVVLVFALTLAVGKPPGRAQVQPQTPKLPAVKSYAELAALLDEKREIHYGFPLRMGAKTMLTDQAAMESAAPGARAPGEDSGAGSDYSATNIQVPGVDEADIVKTDGRYIFQVNKQRVMMIRAYPHREMAVKKVIEFADEWFNPLEIYLDAEHLVVVGTSARPGRAVHPHHPYPIYGTVKTLVFDVRDKDNITRVREVEVDGNYVSSRKIDKNVYLVANKYPDYYMFREFGLPVKEGLTPAYRDSLAGNRFENVKCTDVCYFPGFREPNYLLVAGFNLNEKKEVEIGTYLGAGENIYVSRANLYVAATERQYGPIMPVPGLREPAPAVVPDRVPAIMPPLEPREQTTVYRFALKDGDVTYTGKGQVPGTVLNQFSMDEYDGHFRVATTLNTWGPDSRNALYVLDRDLGICGRVEDIAPGERIYSARFMGPRAYMVTFKTTDPLFVLDLADPKKPAILGALKIPGFSNYLHPYDEHHLIGFGKDAVEATGKEGGREVPLGFAYEQGMKLALFDVTDVKNPVEKFAIGIGDRGTHSEVLNNHKALWFHQEKNLFAFPVTVAEIKRRTGATPPWEYGTFVFQGAYVYELTLERGFVLKGRITHLTDADYMKSGNWWPGSDRDVNRILHINDNLYTLSNGLVKVNDLNTLAEKRSLALP</sequence>
<accession>B1I440</accession>